<dbReference type="EMBL" id="OW152819">
    <property type="protein sequence ID" value="CAH2073355.1"/>
    <property type="molecule type" value="Genomic_DNA"/>
</dbReference>
<dbReference type="Gene3D" id="2.60.40.1510">
    <property type="entry name" value="ntegrin, alpha v. Chain A, domain 3"/>
    <property type="match status" value="1"/>
</dbReference>
<dbReference type="InterPro" id="IPR013519">
    <property type="entry name" value="Int_alpha_beta-p"/>
</dbReference>
<evidence type="ECO:0000313" key="13">
    <source>
        <dbReference type="EMBL" id="CAH2073355.1"/>
    </source>
</evidence>
<comment type="subcellular location">
    <subcellularLocation>
        <location evidence="1 11">Membrane</location>
        <topology evidence="1 11">Single-pass type I membrane protein</topology>
    </subcellularLocation>
</comment>
<evidence type="ECO:0000256" key="11">
    <source>
        <dbReference type="RuleBase" id="RU003762"/>
    </source>
</evidence>
<keyword evidence="5 11" id="KW-0130">Cell adhesion</keyword>
<keyword evidence="9" id="KW-0325">Glycoprotein</keyword>
<evidence type="ECO:0000256" key="7">
    <source>
        <dbReference type="ARBA" id="ARBA00023136"/>
    </source>
</evidence>
<sequence>MICTMAKWIIPIIQVIFIKECCSFYHELSMKSTDITMPDDSLFGYSVTYQPQIQSLVISAPTADKIGQVFIYDIKRSNSTKVEFDLKIEDKNYTGYWLGADVKAGSSFFTTCAPRYVAKEGTQNGTFGRCFVKSFEKPQSVQIMQAMSKSDRAVYGNKFENLMDSFGWSIDVTSQNNILIGGPAMSKGRVIQYRNISDYPLLIRPQNNTANKDFFNFGYSISSGNYFSSDQKNISYAISTTYGNKGIGQIHFYNESGIYLKSLIDSEPGLATLFGAALCTAKLGGEQASLLIGAPAYVPDDAHDVDLGAVYIYLPNNENLVLKRTIRGQEFGGRFGSAIVNIGDMDSDDKDDIAIAAPYESDGNGAVYIYTADNILSDKMMIKYAQKIQPKGYKGFGLSMTALKEYNGNGCNELAVGAPYSNAVFMLNCFSSINVKLFTVLPNLQNQMATDKEKFSIQTCLNVSFANRPKNIVANILVKVSTMHPSARLEESKNGIFSYIETLRRNKTIYCKDVVILSPLDKNIELYPIQITVNAQLEKDPRLLKEFNPERVILGDRSVLSVIEIIWVSGCSSTFCIPILHTRIMSSMTSPYVVGSSNAENVSVSITNLGETAYSACARIRVGKVRILQAPGCRRDGSATLICEPRNPLRTNQTWNTGSINLDTKSLTSRDGKITISVDTYNHCGNVTNGTPEERVVDLKTDIDGLSFMSEAIPGDVVNISYVNLNTDLSHLYTIINNGVTNWVGVRFLIALNNSFAEIRSPILILTDGEKRECYLNMQKGAVDKVVTCAISEIRKNQKIYIMVNLNIPPLSNDLLNEYKNVSVTSVLHSVEDYEIKTIGVNTTLVKVHSPYVPIWIYIGAGFVAVLVLLVIVIIFYECGFLQRKNKVLLKDLKRDVRRQSMRRTMILREQMRAERNQPSEDAKELIENREDGNEINCD</sequence>
<dbReference type="InterPro" id="IPR000413">
    <property type="entry name" value="Integrin_alpha"/>
</dbReference>
<dbReference type="Proteomes" id="UP000837857">
    <property type="component" value="Chromosome 7"/>
</dbReference>
<dbReference type="PANTHER" id="PTHR23220">
    <property type="entry name" value="INTEGRIN ALPHA"/>
    <property type="match status" value="1"/>
</dbReference>
<keyword evidence="14" id="KW-1185">Reference proteome</keyword>
<evidence type="ECO:0000256" key="9">
    <source>
        <dbReference type="ARBA" id="ARBA00023180"/>
    </source>
</evidence>
<keyword evidence="7 11" id="KW-0472">Membrane</keyword>
<keyword evidence="3" id="KW-0732">Signal</keyword>
<evidence type="ECO:0000256" key="4">
    <source>
        <dbReference type="ARBA" id="ARBA00022737"/>
    </source>
</evidence>
<keyword evidence="11" id="KW-1133">Transmembrane helix</keyword>
<organism evidence="13 14">
    <name type="scientific">Iphiclides podalirius</name>
    <name type="common">scarce swallowtail</name>
    <dbReference type="NCBI Taxonomy" id="110791"/>
    <lineage>
        <taxon>Eukaryota</taxon>
        <taxon>Metazoa</taxon>
        <taxon>Ecdysozoa</taxon>
        <taxon>Arthropoda</taxon>
        <taxon>Hexapoda</taxon>
        <taxon>Insecta</taxon>
        <taxon>Pterygota</taxon>
        <taxon>Neoptera</taxon>
        <taxon>Endopterygota</taxon>
        <taxon>Lepidoptera</taxon>
        <taxon>Glossata</taxon>
        <taxon>Ditrysia</taxon>
        <taxon>Papilionoidea</taxon>
        <taxon>Papilionidae</taxon>
        <taxon>Papilioninae</taxon>
        <taxon>Iphiclides</taxon>
    </lineage>
</organism>
<gene>
    <name evidence="13" type="ORF">IPOD504_LOCUS15601</name>
</gene>
<keyword evidence="11" id="KW-0812">Transmembrane</keyword>
<reference evidence="13" key="1">
    <citation type="submission" date="2022-03" db="EMBL/GenBank/DDBJ databases">
        <authorList>
            <person name="Martin H S."/>
        </authorList>
    </citation>
    <scope>NUCLEOTIDE SEQUENCE</scope>
</reference>
<dbReference type="Pfam" id="PF01839">
    <property type="entry name" value="FG-GAP"/>
    <property type="match status" value="1"/>
</dbReference>
<dbReference type="InterPro" id="IPR032695">
    <property type="entry name" value="Integrin_dom_sf"/>
</dbReference>
<dbReference type="InterPro" id="IPR028994">
    <property type="entry name" value="Integrin_alpha_N"/>
</dbReference>
<dbReference type="PRINTS" id="PR01185">
    <property type="entry name" value="INTEGRINA"/>
</dbReference>
<evidence type="ECO:0000256" key="10">
    <source>
        <dbReference type="PROSITE-ProRule" id="PRU00803"/>
    </source>
</evidence>
<feature type="region of interest" description="Disordered" evidence="12">
    <location>
        <begin position="913"/>
        <end position="939"/>
    </location>
</feature>
<feature type="transmembrane region" description="Helical" evidence="11">
    <location>
        <begin position="855"/>
        <end position="877"/>
    </location>
</feature>
<feature type="non-terminal residue" evidence="13">
    <location>
        <position position="939"/>
    </location>
</feature>
<dbReference type="PROSITE" id="PS51470">
    <property type="entry name" value="FG_GAP"/>
    <property type="match status" value="1"/>
</dbReference>
<accession>A0ABN8J096</accession>
<evidence type="ECO:0000256" key="2">
    <source>
        <dbReference type="ARBA" id="ARBA00008054"/>
    </source>
</evidence>
<feature type="repeat" description="FG-GAP" evidence="10">
    <location>
        <begin position="319"/>
        <end position="379"/>
    </location>
</feature>
<dbReference type="SUPFAM" id="SSF69318">
    <property type="entry name" value="Integrin alpha N-terminal domain"/>
    <property type="match status" value="1"/>
</dbReference>
<keyword evidence="6 11" id="KW-0401">Integrin</keyword>
<proteinExistence type="inferred from homology"/>
<dbReference type="InterPro" id="IPR013517">
    <property type="entry name" value="FG-GAP"/>
</dbReference>
<evidence type="ECO:0000256" key="5">
    <source>
        <dbReference type="ARBA" id="ARBA00022889"/>
    </source>
</evidence>
<name>A0ABN8J096_9NEOP</name>
<protein>
    <submittedName>
        <fullName evidence="13">Uncharacterized protein</fullName>
    </submittedName>
</protein>
<dbReference type="SMART" id="SM00191">
    <property type="entry name" value="Int_alpha"/>
    <property type="match status" value="4"/>
</dbReference>
<evidence type="ECO:0000256" key="12">
    <source>
        <dbReference type="SAM" id="MobiDB-lite"/>
    </source>
</evidence>
<evidence type="ECO:0000256" key="8">
    <source>
        <dbReference type="ARBA" id="ARBA00023170"/>
    </source>
</evidence>
<comment type="similarity">
    <text evidence="2 11">Belongs to the integrin alpha chain family.</text>
</comment>
<dbReference type="SUPFAM" id="SSF69179">
    <property type="entry name" value="Integrin domains"/>
    <property type="match status" value="1"/>
</dbReference>
<keyword evidence="4" id="KW-0677">Repeat</keyword>
<dbReference type="Gene3D" id="1.20.5.930">
    <property type="entry name" value="Bicelle-embedded integrin alpha(iib) transmembrane segment"/>
    <property type="match status" value="1"/>
</dbReference>
<evidence type="ECO:0000313" key="14">
    <source>
        <dbReference type="Proteomes" id="UP000837857"/>
    </source>
</evidence>
<dbReference type="PANTHER" id="PTHR23220:SF83">
    <property type="entry name" value="INTEGRIN ALPHA-PS3-RELATED"/>
    <property type="match status" value="1"/>
</dbReference>
<evidence type="ECO:0000256" key="3">
    <source>
        <dbReference type="ARBA" id="ARBA00022729"/>
    </source>
</evidence>
<keyword evidence="8 11" id="KW-0675">Receptor</keyword>
<evidence type="ECO:0000256" key="6">
    <source>
        <dbReference type="ARBA" id="ARBA00023037"/>
    </source>
</evidence>
<evidence type="ECO:0000256" key="1">
    <source>
        <dbReference type="ARBA" id="ARBA00004479"/>
    </source>
</evidence>
<feature type="compositionally biased region" description="Basic and acidic residues" evidence="12">
    <location>
        <begin position="913"/>
        <end position="933"/>
    </location>
</feature>
<dbReference type="Gene3D" id="2.130.10.130">
    <property type="entry name" value="Integrin alpha, N-terminal"/>
    <property type="match status" value="1"/>
</dbReference>